<gene>
    <name evidence="1" type="ORF">C7K08_10945</name>
</gene>
<feature type="non-terminal residue" evidence="1">
    <location>
        <position position="1"/>
    </location>
</feature>
<sequence>SQLAKTMAIPADALLFISDAPEELNAAFISDAPEELNAAKKAGYQTCGSQRAGNKIIIDNNLFNVVTSFSSLELELGNQK</sequence>
<organism evidence="1 2">
    <name type="scientific">Synechococcus lacustris str. Tous</name>
    <dbReference type="NCBI Taxonomy" id="1910958"/>
    <lineage>
        <taxon>Bacteria</taxon>
        <taxon>Bacillati</taxon>
        <taxon>Cyanobacteriota</taxon>
        <taxon>Cyanophyceae</taxon>
        <taxon>Synechococcales</taxon>
        <taxon>Synechococcaceae</taxon>
        <taxon>Synechococcus</taxon>
    </lineage>
</organism>
<evidence type="ECO:0000313" key="2">
    <source>
        <dbReference type="Proteomes" id="UP000240206"/>
    </source>
</evidence>
<name>A0A2P7ECA7_9SYNE</name>
<keyword evidence="2" id="KW-1185">Reference proteome</keyword>
<dbReference type="Gene3D" id="3.40.50.1000">
    <property type="entry name" value="HAD superfamily/HAD-like"/>
    <property type="match status" value="1"/>
</dbReference>
<accession>A0A2P7ECA7</accession>
<dbReference type="Proteomes" id="UP000240206">
    <property type="component" value="Unassembled WGS sequence"/>
</dbReference>
<dbReference type="EMBL" id="PXVC01000069">
    <property type="protein sequence ID" value="PSI00843.1"/>
    <property type="molecule type" value="Genomic_DNA"/>
</dbReference>
<protein>
    <submittedName>
        <fullName evidence="1">Uncharacterized protein</fullName>
    </submittedName>
</protein>
<dbReference type="InterPro" id="IPR023214">
    <property type="entry name" value="HAD_sf"/>
</dbReference>
<evidence type="ECO:0000313" key="1">
    <source>
        <dbReference type="EMBL" id="PSI00843.1"/>
    </source>
</evidence>
<reference evidence="2" key="1">
    <citation type="submission" date="2018-03" db="EMBL/GenBank/DDBJ databases">
        <title>Ecological and genomic features of two cosmopolitan and abundant freshwater picocyanobacteria.</title>
        <authorList>
            <person name="Cabello-Yeves P.J."/>
            <person name="Picazo A."/>
            <person name="Camacho A."/>
            <person name="Callieri C."/>
            <person name="Rosselli R."/>
            <person name="Roda-Garcia J."/>
            <person name="Coutinho F.H."/>
            <person name="Rodriguez-Valera F."/>
        </authorList>
    </citation>
    <scope>NUCLEOTIDE SEQUENCE [LARGE SCALE GENOMIC DNA]</scope>
    <source>
        <strain evidence="2">Tous</strain>
    </source>
</reference>
<comment type="caution">
    <text evidence="1">The sequence shown here is derived from an EMBL/GenBank/DDBJ whole genome shotgun (WGS) entry which is preliminary data.</text>
</comment>
<dbReference type="AlphaFoldDB" id="A0A2P7ECA7"/>
<proteinExistence type="predicted"/>